<dbReference type="PROSITE" id="PS00154">
    <property type="entry name" value="ATPASE_E1_E2"/>
    <property type="match status" value="1"/>
</dbReference>
<sequence length="1343" mass="150535">MATREEQFHYINKGQEDELECHGFKRDKVKTSVTAVFALCTLGLLFLVFYWRPEWFVWAQFTSCAPGEADVVLLRTMDDYRTWSKERVNIETKGSMHHQISLLETRCDGDTHQLQDLPTLSVDSSPDKPIIQGGGQSDDQSSRYFIHHCLKYVWNAEKQTFEKVRGLDSGMPCSLFYTLRQGLSSPDQENRRSLYGDNAITVEVKPYIKLLFYQVLNPFYIFQLFSVCLWMSDEYYYYASAIIIMSLGSIGISLYTIRKQSEMLHQMVESHNTMLVKVCRDGEVCSEVTSTDLVPGDVLVIPANGMLLPCDAALITGNCIVNESMLTGESVPVTKTPVPPQSSDLYSPEVHQRHTLFCGTQVIQTRYYGGEKVKAVVVRTGFSTAKGELVRSILFPKPLNFKLLTAAYRFVSVLVGVAMIGFTFTVAWMALDGESVGEIFLEALDLITICVPPALPSALTIGIIYAQRRLKKQGIFCISPERINICGLLDMVCFDKTGTLTEDGLDLWAVVPTKNNSFAPAIQDVSQLPLGPFLTAMATTHSLTVIGGNLSGDPLDLKMFQATKWELEEPGSEESTKFDMLVPTVVRPPQTMVLLHSPDKREHPYEVGILRQFPFSSSLQRMSVMTRTLGSDHMVVYTKGAPEMIIQLCKPHTIPADFYEVLMTYTESGFRVIALACRPLENKVRFLQAQRMERNEVETDLTFLGLMVMQNALKPETTPIIHQLREANIRTVMVTGKVTTPIIYNIRTVMVTGKVTTPIIYNIRTVMVTGKVTTPIIYNIRTVMVTGKVTTPIIYNIRTVMVTGKVTTPIIYNIRTVMVTGKVTTPIIYNIRTVMVTGDNILTAVSVARECRMVCPGQQVVEVTALPPTDSTPPNITYTVSTKHMEPQEEIKGGEIAVQMQEDTVDVDDSGDQFHFAVSGKSFAIIRKYFPHVLPKLAVGGTVFARMSPDQKTQLLEVYQDLGHYVGMCGDGANDCGALKRAHAGISLSELEASVASPFTSKKNDIQCVLTLIREGRCALVTSFGVFKFMALYSMIQFMSVLILYGVFANLGDTQYLYQDLVIITTIAFVMSRNSAYPKLVRQRPPTSLLRPPILFSVIVQIAIQLAFQLGAFYFLLAQPWFVPWEDYRLCNDGSMNVTVNTTDINATVGPTLKPCTVDYEDESDQGVWTYESATMFGIATFQYATLAFVFSKGKPFRQPVHTNWLYMLDLIILTALNVWLLLYPTEPVAYFMELSQFPDFTFRLWLLVGAAANFVISWLTEVLLADNNALWKWLTSSYHKHHKKKYQILREELLYDKDYGLPVGVIRPQGTGKEINSNVGHVGGTRSGSIDESDDMENSTYL</sequence>
<comment type="catalytic activity">
    <reaction evidence="20">
        <text>spermine(out) + ATP + H2O = spermine(in) + ADP + phosphate + H(+)</text>
        <dbReference type="Rhea" id="RHEA:63368"/>
        <dbReference type="ChEBI" id="CHEBI:15377"/>
        <dbReference type="ChEBI" id="CHEBI:15378"/>
        <dbReference type="ChEBI" id="CHEBI:30616"/>
        <dbReference type="ChEBI" id="CHEBI:43474"/>
        <dbReference type="ChEBI" id="CHEBI:45725"/>
        <dbReference type="ChEBI" id="CHEBI:456216"/>
    </reaction>
</comment>
<dbReference type="Proteomes" id="UP000515135">
    <property type="component" value="Unplaced"/>
</dbReference>
<comment type="catalytic activity">
    <reaction evidence="18 24">
        <text>ATP + H2O = ADP + phosphate + H(+)</text>
        <dbReference type="Rhea" id="RHEA:13065"/>
        <dbReference type="ChEBI" id="CHEBI:15377"/>
        <dbReference type="ChEBI" id="CHEBI:15378"/>
        <dbReference type="ChEBI" id="CHEBI:30616"/>
        <dbReference type="ChEBI" id="CHEBI:43474"/>
        <dbReference type="ChEBI" id="CHEBI:456216"/>
    </reaction>
</comment>
<evidence type="ECO:0000256" key="2">
    <source>
        <dbReference type="ARBA" id="ARBA00004155"/>
    </source>
</evidence>
<dbReference type="GO" id="GO:0006882">
    <property type="term" value="P:intracellular zinc ion homeostasis"/>
    <property type="evidence" value="ECO:0007669"/>
    <property type="project" value="UniProtKB-ARBA"/>
</dbReference>
<comment type="similarity">
    <text evidence="4 24">Belongs to the cation transport ATPase (P-type) (TC 3.A.3) family. Type V subfamily.</text>
</comment>
<dbReference type="RefSeq" id="XP_019618572.1">
    <property type="nucleotide sequence ID" value="XM_019763013.1"/>
</dbReference>
<dbReference type="InterPro" id="IPR047821">
    <property type="entry name" value="P5B-type_ATPase"/>
</dbReference>
<dbReference type="InterPro" id="IPR036412">
    <property type="entry name" value="HAD-like_sf"/>
</dbReference>
<dbReference type="GO" id="GO:1900180">
    <property type="term" value="P:regulation of protein localization to nucleus"/>
    <property type="evidence" value="ECO:0007669"/>
    <property type="project" value="UniProtKB-ARBA"/>
</dbReference>
<comment type="catalytic activity">
    <reaction evidence="19">
        <text>spermidine(out) + ATP + H2O = spermidine(in) + ADP + phosphate + H(+)</text>
        <dbReference type="Rhea" id="RHEA:29999"/>
        <dbReference type="ChEBI" id="CHEBI:15377"/>
        <dbReference type="ChEBI" id="CHEBI:15378"/>
        <dbReference type="ChEBI" id="CHEBI:30616"/>
        <dbReference type="ChEBI" id="CHEBI:43474"/>
        <dbReference type="ChEBI" id="CHEBI:57834"/>
        <dbReference type="ChEBI" id="CHEBI:456216"/>
    </reaction>
</comment>
<feature type="transmembrane region" description="Helical" evidence="24">
    <location>
        <begin position="407"/>
        <end position="431"/>
    </location>
</feature>
<dbReference type="InterPro" id="IPR023298">
    <property type="entry name" value="ATPase_P-typ_TM_dom_sf"/>
</dbReference>
<comment type="subcellular location">
    <subcellularLocation>
        <location evidence="3">Cytoplasmic vesicle</location>
        <location evidence="3">Autophagosome membrane</location>
        <topology evidence="3">Multi-pass membrane protein</topology>
    </subcellularLocation>
    <subcellularLocation>
        <location evidence="22">Endosome</location>
        <location evidence="22">Multivesicular body membrane</location>
        <topology evidence="22">Multi-pass membrane protein</topology>
    </subcellularLocation>
    <subcellularLocation>
        <location evidence="1">Late endosome membrane</location>
        <topology evidence="1">Multi-pass membrane protein</topology>
    </subcellularLocation>
    <subcellularLocation>
        <location evidence="2">Lysosome membrane</location>
        <topology evidence="2">Multi-pass membrane protein</topology>
    </subcellularLocation>
    <subcellularLocation>
        <location evidence="24">Membrane</location>
        <topology evidence="24">Multi-pass membrane protein</topology>
    </subcellularLocation>
</comment>
<dbReference type="OrthoDB" id="48943at2759"/>
<evidence type="ECO:0000256" key="18">
    <source>
        <dbReference type="ARBA" id="ARBA00049360"/>
    </source>
</evidence>
<dbReference type="SUPFAM" id="SSF81653">
    <property type="entry name" value="Calcium ATPase, transduction domain A"/>
    <property type="match status" value="1"/>
</dbReference>
<evidence type="ECO:0000256" key="10">
    <source>
        <dbReference type="ARBA" id="ARBA00022753"/>
    </source>
</evidence>
<dbReference type="GO" id="GO:0000421">
    <property type="term" value="C:autophagosome membrane"/>
    <property type="evidence" value="ECO:0007669"/>
    <property type="project" value="UniProtKB-SubCell"/>
</dbReference>
<keyword evidence="9 24" id="KW-0547">Nucleotide-binding</keyword>
<evidence type="ECO:0000256" key="11">
    <source>
        <dbReference type="ARBA" id="ARBA00022840"/>
    </source>
</evidence>
<evidence type="ECO:0000256" key="12">
    <source>
        <dbReference type="ARBA" id="ARBA00022842"/>
    </source>
</evidence>
<feature type="transmembrane region" description="Helical" evidence="24">
    <location>
        <begin position="1094"/>
        <end position="1117"/>
    </location>
</feature>
<reference evidence="30 31" key="1">
    <citation type="submission" date="2025-04" db="UniProtKB">
        <authorList>
            <consortium name="RefSeq"/>
        </authorList>
    </citation>
    <scope>IDENTIFICATION</scope>
    <source>
        <tissue evidence="30 31">Gonad</tissue>
    </source>
</reference>
<dbReference type="FunFam" id="3.40.50.1000:FF:000045">
    <property type="entry name" value="Cation-transporting ATPase"/>
    <property type="match status" value="1"/>
</dbReference>
<protein>
    <recommendedName>
        <fullName evidence="24">Cation-transporting ATPase</fullName>
        <ecNumber evidence="24">7.2.2.-</ecNumber>
    </recommendedName>
</protein>
<feature type="transmembrane region" description="Helical" evidence="24">
    <location>
        <begin position="1204"/>
        <end position="1223"/>
    </location>
</feature>
<evidence type="ECO:0000256" key="5">
    <source>
        <dbReference type="ARBA" id="ARBA00022448"/>
    </source>
</evidence>
<dbReference type="InterPro" id="IPR023214">
    <property type="entry name" value="HAD_sf"/>
</dbReference>
<evidence type="ECO:0000256" key="23">
    <source>
        <dbReference type="ARBA" id="ARBA00065284"/>
    </source>
</evidence>
<evidence type="ECO:0000313" key="31">
    <source>
        <dbReference type="RefSeq" id="XP_019618573.1"/>
    </source>
</evidence>
<feature type="domain" description="Cation-transporting P-type ATPase N-terminal" evidence="27">
    <location>
        <begin position="178"/>
        <end position="230"/>
    </location>
</feature>
<dbReference type="NCBIfam" id="TIGR01657">
    <property type="entry name" value="P-ATPase-V"/>
    <property type="match status" value="1"/>
</dbReference>
<dbReference type="Gene3D" id="1.20.1110.10">
    <property type="entry name" value="Calcium-transporting ATPase, transmembrane domain"/>
    <property type="match status" value="1"/>
</dbReference>
<dbReference type="FunFam" id="1.20.1110.10:FF:000023">
    <property type="entry name" value="Cation-transporting ATPase"/>
    <property type="match status" value="1"/>
</dbReference>
<keyword evidence="16" id="KW-0458">Lysosome</keyword>
<dbReference type="InterPro" id="IPR047819">
    <property type="entry name" value="P5A-ATPase_N"/>
</dbReference>
<evidence type="ECO:0000256" key="6">
    <source>
        <dbReference type="ARBA" id="ARBA00022553"/>
    </source>
</evidence>
<keyword evidence="13 24" id="KW-1278">Translocase</keyword>
<evidence type="ECO:0000256" key="21">
    <source>
        <dbReference type="ARBA" id="ARBA00053898"/>
    </source>
</evidence>
<dbReference type="GO" id="GO:1903543">
    <property type="term" value="P:positive regulation of exosomal secretion"/>
    <property type="evidence" value="ECO:0007669"/>
    <property type="project" value="UniProtKB-ARBA"/>
</dbReference>
<keyword evidence="15 24" id="KW-0472">Membrane</keyword>
<evidence type="ECO:0000256" key="4">
    <source>
        <dbReference type="ARBA" id="ARBA00006000"/>
    </source>
</evidence>
<dbReference type="GO" id="GO:0015662">
    <property type="term" value="F:P-type ion transporter activity"/>
    <property type="evidence" value="ECO:0007669"/>
    <property type="project" value="InterPro"/>
</dbReference>
<accession>A0A6P4Y260</accession>
<dbReference type="GO" id="GO:0061909">
    <property type="term" value="P:autophagosome-lysosome fusion"/>
    <property type="evidence" value="ECO:0007669"/>
    <property type="project" value="UniProtKB-ARBA"/>
</dbReference>
<keyword evidence="7 24" id="KW-0812">Transmembrane</keyword>
<evidence type="ECO:0000256" key="3">
    <source>
        <dbReference type="ARBA" id="ARBA00004542"/>
    </source>
</evidence>
<dbReference type="EC" id="7.2.2.-" evidence="24"/>
<dbReference type="PRINTS" id="PR00119">
    <property type="entry name" value="CATATPASE"/>
</dbReference>
<dbReference type="InterPro" id="IPR006544">
    <property type="entry name" value="P-type_TPase_V"/>
</dbReference>
<evidence type="ECO:0000256" key="9">
    <source>
        <dbReference type="ARBA" id="ARBA00022741"/>
    </source>
</evidence>
<dbReference type="PANTHER" id="PTHR45630">
    <property type="entry name" value="CATION-TRANSPORTING ATPASE-RELATED"/>
    <property type="match status" value="1"/>
</dbReference>
<dbReference type="CDD" id="cd07542">
    <property type="entry name" value="P-type_ATPase_cation"/>
    <property type="match status" value="1"/>
</dbReference>
<comment type="function">
    <text evidence="21">ATPase which acts as a lysosomal polyamine exporter with high affinity for spermine. Also stimulates cellular uptake of polyamines and protects against polyamine toxicity. Plays a role in intracellular cation homeostasis and the maintenance of neuronal integrity. Contributes to cellular zinc homeostasis. Confers cellular protection against Mn(2+) and Zn(2+) toxicity and mitochondrial stress. Required for proper lysosomal and mitochondrial maintenance. Regulates the autophagy-lysosome pathway through the control of SYT11 expression at both transcriptional and post-translational levels. Facilitates recruitment of deacetylase HDAC6 to lysosomes to deacetylate CTTN, leading to actin polymerization, promotion of autophagosome-lysosome fusion and completion of autophagy. Promotes secretion of exosomes as well as secretion of SCNA via exosomes. Plays a role in lipid homeostasis.</text>
</comment>
<dbReference type="GO" id="GO:0015203">
    <property type="term" value="F:polyamine transmembrane transporter activity"/>
    <property type="evidence" value="ECO:0007669"/>
    <property type="project" value="TreeGrafter"/>
</dbReference>
<dbReference type="NCBIfam" id="TIGR01494">
    <property type="entry name" value="ATPase_P-type"/>
    <property type="match status" value="2"/>
</dbReference>
<proteinExistence type="inferred from homology"/>
<dbReference type="GO" id="GO:0005765">
    <property type="term" value="C:lysosomal membrane"/>
    <property type="evidence" value="ECO:0007669"/>
    <property type="project" value="UniProtKB-SubCell"/>
</dbReference>
<dbReference type="InterPro" id="IPR004014">
    <property type="entry name" value="ATPase_P-typ_cation-transptr_N"/>
</dbReference>
<keyword evidence="17" id="KW-0968">Cytoplasmic vesicle</keyword>
<keyword evidence="14 24" id="KW-1133">Transmembrane helix</keyword>
<dbReference type="GO" id="GO:0043005">
    <property type="term" value="C:neuron projection"/>
    <property type="evidence" value="ECO:0007669"/>
    <property type="project" value="UniProtKB-ARBA"/>
</dbReference>
<dbReference type="GO" id="GO:0019829">
    <property type="term" value="F:ATPase-coupled monoatomic cation transmembrane transporter activity"/>
    <property type="evidence" value="ECO:0007669"/>
    <property type="project" value="UniProtKB-UniRule"/>
</dbReference>
<dbReference type="Pfam" id="PF12409">
    <property type="entry name" value="P5-ATPase"/>
    <property type="match status" value="1"/>
</dbReference>
<evidence type="ECO:0000256" key="15">
    <source>
        <dbReference type="ARBA" id="ARBA00023136"/>
    </source>
</evidence>
<feature type="domain" description="P5B-type ATPase N-terminal" evidence="28">
    <location>
        <begin position="15"/>
        <end position="155"/>
    </location>
</feature>
<evidence type="ECO:0000256" key="17">
    <source>
        <dbReference type="ARBA" id="ARBA00023329"/>
    </source>
</evidence>
<dbReference type="PANTHER" id="PTHR45630:SF8">
    <property type="entry name" value="CATION-TRANSPORTING ATPASE"/>
    <property type="match status" value="1"/>
</dbReference>
<comment type="subunit">
    <text evidence="23">Interacts with MYCBP2; the interaction inhibits the ubiquitination of TSC2 by MYCBP2. Interacts with HDAC6; the interaction results in recruitment of HDAC6 to lysosomes to promote CTTN deacetylation.</text>
</comment>
<dbReference type="Pfam" id="PF13246">
    <property type="entry name" value="Cation_ATPase"/>
    <property type="match status" value="1"/>
</dbReference>
<dbReference type="GeneID" id="109465640"/>
<feature type="transmembrane region" description="Helical" evidence="24">
    <location>
        <begin position="33"/>
        <end position="51"/>
    </location>
</feature>
<evidence type="ECO:0000256" key="20">
    <source>
        <dbReference type="ARBA" id="ARBA00051772"/>
    </source>
</evidence>
<dbReference type="InterPro" id="IPR018303">
    <property type="entry name" value="ATPase_P-typ_P_site"/>
</dbReference>
<keyword evidence="8 24" id="KW-0479">Metal-binding</keyword>
<feature type="domain" description="P-type ATPase A" evidence="26">
    <location>
        <begin position="276"/>
        <end position="393"/>
    </location>
</feature>
<keyword evidence="10" id="KW-0967">Endosome</keyword>
<evidence type="ECO:0000256" key="7">
    <source>
        <dbReference type="ARBA" id="ARBA00022692"/>
    </source>
</evidence>
<dbReference type="GO" id="GO:0061462">
    <property type="term" value="P:protein localization to lysosome"/>
    <property type="evidence" value="ECO:0007669"/>
    <property type="project" value="UniProtKB-ARBA"/>
</dbReference>
<evidence type="ECO:0000259" key="28">
    <source>
        <dbReference type="Pfam" id="PF12409"/>
    </source>
</evidence>
<dbReference type="SUPFAM" id="SSF56784">
    <property type="entry name" value="HAD-like"/>
    <property type="match status" value="1"/>
</dbReference>
<dbReference type="GO" id="GO:0016887">
    <property type="term" value="F:ATP hydrolysis activity"/>
    <property type="evidence" value="ECO:0007669"/>
    <property type="project" value="InterPro"/>
</dbReference>
<dbReference type="Gene3D" id="3.40.1110.10">
    <property type="entry name" value="Calcium-transporting ATPase, cytoplasmic domain N"/>
    <property type="match status" value="1"/>
</dbReference>
<dbReference type="FunFam" id="2.70.150.10:FF:000060">
    <property type="entry name" value="Cation-transporting ATPase"/>
    <property type="match status" value="1"/>
</dbReference>
<evidence type="ECO:0000259" key="27">
    <source>
        <dbReference type="Pfam" id="PF00690"/>
    </source>
</evidence>
<dbReference type="Pfam" id="PF00690">
    <property type="entry name" value="Cation_ATPase_N"/>
    <property type="match status" value="1"/>
</dbReference>
<evidence type="ECO:0000313" key="30">
    <source>
        <dbReference type="RefSeq" id="XP_019618572.1"/>
    </source>
</evidence>
<dbReference type="GO" id="GO:1905165">
    <property type="term" value="P:regulation of lysosomal protein catabolic process"/>
    <property type="evidence" value="ECO:0007669"/>
    <property type="project" value="UniProtKB-ARBA"/>
</dbReference>
<dbReference type="Gene3D" id="2.70.150.10">
    <property type="entry name" value="Calcium-transporting ATPase, cytoplasmic transduction domain A"/>
    <property type="match status" value="1"/>
</dbReference>
<organism evidence="29 31">
    <name type="scientific">Branchiostoma belcheri</name>
    <name type="common">Amphioxus</name>
    <dbReference type="NCBI Taxonomy" id="7741"/>
    <lineage>
        <taxon>Eukaryota</taxon>
        <taxon>Metazoa</taxon>
        <taxon>Chordata</taxon>
        <taxon>Cephalochordata</taxon>
        <taxon>Leptocardii</taxon>
        <taxon>Amphioxiformes</taxon>
        <taxon>Branchiostomatidae</taxon>
        <taxon>Branchiostoma</taxon>
    </lineage>
</organism>
<keyword evidence="5" id="KW-0813">Transport</keyword>
<evidence type="ECO:0000256" key="19">
    <source>
        <dbReference type="ARBA" id="ARBA00050445"/>
    </source>
</evidence>
<dbReference type="Gene3D" id="3.40.50.1000">
    <property type="entry name" value="HAD superfamily/HAD-like"/>
    <property type="match status" value="1"/>
</dbReference>
<evidence type="ECO:0000256" key="22">
    <source>
        <dbReference type="ARBA" id="ARBA00060400"/>
    </source>
</evidence>
<dbReference type="InterPro" id="IPR001757">
    <property type="entry name" value="P_typ_ATPase"/>
</dbReference>
<dbReference type="SUPFAM" id="SSF81665">
    <property type="entry name" value="Calcium ATPase, transmembrane domain M"/>
    <property type="match status" value="1"/>
</dbReference>
<keyword evidence="6" id="KW-0597">Phosphoprotein</keyword>
<feature type="compositionally biased region" description="Acidic residues" evidence="25">
    <location>
        <begin position="1332"/>
        <end position="1343"/>
    </location>
</feature>
<keyword evidence="29" id="KW-1185">Reference proteome</keyword>
<feature type="transmembrane region" description="Helical" evidence="24">
    <location>
        <begin position="238"/>
        <end position="257"/>
    </location>
</feature>
<name>A0A6P4Y260_BRABE</name>
<feature type="transmembrane region" description="Helical" evidence="24">
    <location>
        <begin position="1243"/>
        <end position="1265"/>
    </location>
</feature>
<keyword evidence="12 24" id="KW-0460">Magnesium</keyword>
<evidence type="ECO:0000256" key="16">
    <source>
        <dbReference type="ARBA" id="ARBA00023228"/>
    </source>
</evidence>
<feature type="transmembrane region" description="Helical" evidence="24">
    <location>
        <begin position="1174"/>
        <end position="1192"/>
    </location>
</feature>
<dbReference type="GO" id="GO:0046872">
    <property type="term" value="F:metal ion binding"/>
    <property type="evidence" value="ECO:0007669"/>
    <property type="project" value="UniProtKB-UniRule"/>
</dbReference>
<dbReference type="InterPro" id="IPR023299">
    <property type="entry name" value="ATPase_P-typ_cyto_dom_N"/>
</dbReference>
<keyword evidence="11 24" id="KW-0067">ATP-binding</keyword>
<dbReference type="InterPro" id="IPR059000">
    <property type="entry name" value="ATPase_P-type_domA"/>
</dbReference>
<dbReference type="RefSeq" id="XP_019618573.1">
    <property type="nucleotide sequence ID" value="XM_019763014.1"/>
</dbReference>
<dbReference type="InterPro" id="IPR008250">
    <property type="entry name" value="ATPase_P-typ_transduc_dom_A_sf"/>
</dbReference>
<evidence type="ECO:0000256" key="24">
    <source>
        <dbReference type="RuleBase" id="RU362082"/>
    </source>
</evidence>
<evidence type="ECO:0000259" key="26">
    <source>
        <dbReference type="Pfam" id="PF00122"/>
    </source>
</evidence>
<dbReference type="Pfam" id="PF00122">
    <property type="entry name" value="E1-E2_ATPase"/>
    <property type="match status" value="1"/>
</dbReference>
<feature type="transmembrane region" description="Helical" evidence="24">
    <location>
        <begin position="1056"/>
        <end position="1073"/>
    </location>
</feature>
<dbReference type="GO" id="GO:0032585">
    <property type="term" value="C:multivesicular body membrane"/>
    <property type="evidence" value="ECO:0007669"/>
    <property type="project" value="UniProtKB-SubCell"/>
</dbReference>
<evidence type="ECO:0000256" key="25">
    <source>
        <dbReference type="SAM" id="MobiDB-lite"/>
    </source>
</evidence>
<dbReference type="KEGG" id="bbel:109465640"/>
<dbReference type="GO" id="GO:0006874">
    <property type="term" value="P:intracellular calcium ion homeostasis"/>
    <property type="evidence" value="ECO:0007669"/>
    <property type="project" value="TreeGrafter"/>
</dbReference>
<evidence type="ECO:0000256" key="13">
    <source>
        <dbReference type="ARBA" id="ARBA00022967"/>
    </source>
</evidence>
<dbReference type="GO" id="GO:0043025">
    <property type="term" value="C:neuronal cell body"/>
    <property type="evidence" value="ECO:0007669"/>
    <property type="project" value="UniProtKB-ARBA"/>
</dbReference>
<dbReference type="GO" id="GO:0005524">
    <property type="term" value="F:ATP binding"/>
    <property type="evidence" value="ECO:0007669"/>
    <property type="project" value="UniProtKB-UniRule"/>
</dbReference>
<evidence type="ECO:0000313" key="29">
    <source>
        <dbReference type="Proteomes" id="UP000515135"/>
    </source>
</evidence>
<feature type="transmembrane region" description="Helical" evidence="24">
    <location>
        <begin position="1030"/>
        <end position="1050"/>
    </location>
</feature>
<evidence type="ECO:0000256" key="14">
    <source>
        <dbReference type="ARBA" id="ARBA00022989"/>
    </source>
</evidence>
<evidence type="ECO:0000256" key="1">
    <source>
        <dbReference type="ARBA" id="ARBA00004107"/>
    </source>
</evidence>
<feature type="transmembrane region" description="Helical" evidence="24">
    <location>
        <begin position="443"/>
        <end position="466"/>
    </location>
</feature>
<evidence type="ECO:0000256" key="8">
    <source>
        <dbReference type="ARBA" id="ARBA00022723"/>
    </source>
</evidence>
<dbReference type="GO" id="GO:0034599">
    <property type="term" value="P:cellular response to oxidative stress"/>
    <property type="evidence" value="ECO:0007669"/>
    <property type="project" value="UniProtKB-ARBA"/>
</dbReference>
<dbReference type="FunFam" id="3.40.1110.10:FF:000026">
    <property type="entry name" value="Cation-transporting ATPase"/>
    <property type="match status" value="1"/>
</dbReference>
<dbReference type="GO" id="GO:0010821">
    <property type="term" value="P:regulation of mitochondrion organization"/>
    <property type="evidence" value="ECO:0007669"/>
    <property type="project" value="UniProtKB-ARBA"/>
</dbReference>
<gene>
    <name evidence="30 31" type="primary">LOC109465640</name>
</gene>
<dbReference type="FunFam" id="1.20.1110.10:FF:000026">
    <property type="entry name" value="Cation-transporting ATPase"/>
    <property type="match status" value="1"/>
</dbReference>
<feature type="region of interest" description="Disordered" evidence="25">
    <location>
        <begin position="1318"/>
        <end position="1343"/>
    </location>
</feature>